<reference evidence="3 4" key="1">
    <citation type="submission" date="2024-02" db="EMBL/GenBank/DDBJ databases">
        <title>de novo genome assembly of Solanum bulbocastanum strain 11H21.</title>
        <authorList>
            <person name="Hosaka A.J."/>
        </authorList>
    </citation>
    <scope>NUCLEOTIDE SEQUENCE [LARGE SCALE GENOMIC DNA]</scope>
    <source>
        <tissue evidence="3">Young leaves</tissue>
    </source>
</reference>
<proteinExistence type="predicted"/>
<keyword evidence="4" id="KW-1185">Reference proteome</keyword>
<feature type="compositionally biased region" description="Polar residues" evidence="1">
    <location>
        <begin position="86"/>
        <end position="97"/>
    </location>
</feature>
<feature type="domain" description="DUF4218" evidence="2">
    <location>
        <begin position="34"/>
        <end position="90"/>
    </location>
</feature>
<dbReference type="InterPro" id="IPR025452">
    <property type="entry name" value="DUF4218"/>
</dbReference>
<dbReference type="PANTHER" id="PTHR48451:SF1">
    <property type="entry name" value="DUF4218 DOMAIN-CONTAINING PROTEIN"/>
    <property type="match status" value="1"/>
</dbReference>
<organism evidence="3 4">
    <name type="scientific">Solanum bulbocastanum</name>
    <name type="common">Wild potato</name>
    <dbReference type="NCBI Taxonomy" id="147425"/>
    <lineage>
        <taxon>Eukaryota</taxon>
        <taxon>Viridiplantae</taxon>
        <taxon>Streptophyta</taxon>
        <taxon>Embryophyta</taxon>
        <taxon>Tracheophyta</taxon>
        <taxon>Spermatophyta</taxon>
        <taxon>Magnoliopsida</taxon>
        <taxon>eudicotyledons</taxon>
        <taxon>Gunneridae</taxon>
        <taxon>Pentapetalae</taxon>
        <taxon>asterids</taxon>
        <taxon>lamiids</taxon>
        <taxon>Solanales</taxon>
        <taxon>Solanaceae</taxon>
        <taxon>Solanoideae</taxon>
        <taxon>Solaneae</taxon>
        <taxon>Solanum</taxon>
    </lineage>
</organism>
<dbReference type="PANTHER" id="PTHR48451">
    <property type="entry name" value="DUF4218 DOMAIN-CONTAINING PROTEIN"/>
    <property type="match status" value="1"/>
</dbReference>
<name>A0AAN8Y7A5_SOLBU</name>
<dbReference type="Pfam" id="PF13960">
    <property type="entry name" value="DUF4218"/>
    <property type="match status" value="1"/>
</dbReference>
<sequence>MDTNAEEFDGSNQHNMCFDKKTEEFFRLLKEAERELYPRSKFLLCLKNYVRNRCYPEGAIAEGRWIDELMTLYSWHLDDVETKSNPSLRNDVLSNETTDQEGHQSSREKGFKLGDITHISYQMNHSSLLLKLNKCSMSIILWKRSGE</sequence>
<evidence type="ECO:0000313" key="4">
    <source>
        <dbReference type="Proteomes" id="UP001371456"/>
    </source>
</evidence>
<protein>
    <recommendedName>
        <fullName evidence="2">DUF4218 domain-containing protein</fullName>
    </recommendedName>
</protein>
<evidence type="ECO:0000259" key="2">
    <source>
        <dbReference type="Pfam" id="PF13960"/>
    </source>
</evidence>
<evidence type="ECO:0000256" key="1">
    <source>
        <dbReference type="SAM" id="MobiDB-lite"/>
    </source>
</evidence>
<evidence type="ECO:0000313" key="3">
    <source>
        <dbReference type="EMBL" id="KAK6781989.1"/>
    </source>
</evidence>
<comment type="caution">
    <text evidence="3">The sequence shown here is derived from an EMBL/GenBank/DDBJ whole genome shotgun (WGS) entry which is preliminary data.</text>
</comment>
<feature type="region of interest" description="Disordered" evidence="1">
    <location>
        <begin position="86"/>
        <end position="107"/>
    </location>
</feature>
<gene>
    <name evidence="3" type="ORF">RDI58_019785</name>
</gene>
<accession>A0AAN8Y7A5</accession>
<dbReference type="AlphaFoldDB" id="A0AAN8Y7A5"/>
<dbReference type="Proteomes" id="UP001371456">
    <property type="component" value="Unassembled WGS sequence"/>
</dbReference>
<dbReference type="EMBL" id="JBANQN010000008">
    <property type="protein sequence ID" value="KAK6781989.1"/>
    <property type="molecule type" value="Genomic_DNA"/>
</dbReference>